<dbReference type="OrthoDB" id="324938at2157"/>
<dbReference type="RefSeq" id="WP_059059222.1">
    <property type="nucleotide sequence ID" value="NZ_LN831305.1"/>
</dbReference>
<name>A0A0U5H8Y3_9EURY</name>
<dbReference type="Pfam" id="PF25925">
    <property type="entry name" value="DUF7970"/>
    <property type="match status" value="1"/>
</dbReference>
<dbReference type="KEGG" id="hhb:Hhub_6130"/>
<gene>
    <name evidence="2" type="ORF">HHUB_6130</name>
</gene>
<evidence type="ECO:0008006" key="4">
    <source>
        <dbReference type="Google" id="ProtNLM"/>
    </source>
</evidence>
<geneLocation type="plasmid" evidence="3">
    <name>pSTJ003</name>
</geneLocation>
<accession>A0A0U5H8Y3</accession>
<proteinExistence type="predicted"/>
<dbReference type="GeneID" id="26660898"/>
<feature type="compositionally biased region" description="Low complexity" evidence="1">
    <location>
        <begin position="42"/>
        <end position="61"/>
    </location>
</feature>
<evidence type="ECO:0000313" key="2">
    <source>
        <dbReference type="EMBL" id="CQH65503.1"/>
    </source>
</evidence>
<protein>
    <recommendedName>
        <fullName evidence="4">Acyl-CoA dehydrogenase</fullName>
    </recommendedName>
</protein>
<dbReference type="Proteomes" id="UP000066737">
    <property type="component" value="Plasmid pSTJ003"/>
</dbReference>
<reference evidence="3" key="1">
    <citation type="journal article" date="2016" name="Environ. Microbiol.">
        <title>The complete genome of a viable archaeum isolated from 123-million-year-old rock salt.</title>
        <authorList>
            <person name="Jaakkola S.T."/>
            <person name="Pfeiffer F."/>
            <person name="Ravantti J.J."/>
            <person name="Guo Q."/>
            <person name="Liu Y."/>
            <person name="Chen X."/>
            <person name="Ma H."/>
            <person name="Yang C."/>
            <person name="Oksanen H.M."/>
            <person name="Bamford D.H."/>
        </authorList>
    </citation>
    <scope>NUCLEOTIDE SEQUENCE</scope>
    <source>
        <strain evidence="3">JI20-1</strain>
        <plasmid evidence="3">Plasmid pSTJ003</plasmid>
    </source>
</reference>
<keyword evidence="3" id="KW-1185">Reference proteome</keyword>
<feature type="compositionally biased region" description="Acidic residues" evidence="1">
    <location>
        <begin position="12"/>
        <end position="22"/>
    </location>
</feature>
<dbReference type="AlphaFoldDB" id="A0A0U5H8Y3"/>
<evidence type="ECO:0000313" key="3">
    <source>
        <dbReference type="Proteomes" id="UP000066737"/>
    </source>
</evidence>
<sequence>MGGMKKGSGDLSFEDDSESNEETDAKSQSGEAPTATPEQDADTTSTGSSDSDNTGSVTDASSETESDSTEESPTYPYFVRRSNVGDERDTRLEIHVRDDVADTETEFLNNLAEELGTTDVAKTDAREYALVLAHERPELVAELMQEDGYGELD</sequence>
<evidence type="ECO:0000256" key="1">
    <source>
        <dbReference type="SAM" id="MobiDB-lite"/>
    </source>
</evidence>
<feature type="region of interest" description="Disordered" evidence="1">
    <location>
        <begin position="1"/>
        <end position="87"/>
    </location>
</feature>
<organism evidence="2 3">
    <name type="scientific">Halobacterium hubeiense</name>
    <dbReference type="NCBI Taxonomy" id="1407499"/>
    <lineage>
        <taxon>Archaea</taxon>
        <taxon>Methanobacteriati</taxon>
        <taxon>Methanobacteriota</taxon>
        <taxon>Stenosarchaea group</taxon>
        <taxon>Halobacteria</taxon>
        <taxon>Halobacteriales</taxon>
        <taxon>Halobacteriaceae</taxon>
        <taxon>Halobacterium</taxon>
    </lineage>
</organism>
<dbReference type="InterPro" id="IPR058276">
    <property type="entry name" value="DUF7970"/>
</dbReference>
<dbReference type="EMBL" id="LN831305">
    <property type="protein sequence ID" value="CQH65503.1"/>
    <property type="molecule type" value="Genomic_DNA"/>
</dbReference>